<dbReference type="InterPro" id="IPR001466">
    <property type="entry name" value="Beta-lactam-related"/>
</dbReference>
<accession>A0ABV9A153</accession>
<feature type="region of interest" description="Disordered" evidence="1">
    <location>
        <begin position="223"/>
        <end position="255"/>
    </location>
</feature>
<evidence type="ECO:0000313" key="4">
    <source>
        <dbReference type="EMBL" id="MFC4493324.1"/>
    </source>
</evidence>
<dbReference type="InterPro" id="IPR012338">
    <property type="entry name" value="Beta-lactam/transpept-like"/>
</dbReference>
<protein>
    <submittedName>
        <fullName evidence="4">Serine hydrolase domain-containing protein</fullName>
        <ecNumber evidence="4">3.-.-.-</ecNumber>
    </submittedName>
</protein>
<dbReference type="InterPro" id="IPR050491">
    <property type="entry name" value="AmpC-like"/>
</dbReference>
<feature type="chain" id="PRO_5046085065" evidence="2">
    <location>
        <begin position="20"/>
        <end position="374"/>
    </location>
</feature>
<proteinExistence type="predicted"/>
<name>A0ABV9A153_9ACTN</name>
<feature type="domain" description="Beta-lactamase-related" evidence="3">
    <location>
        <begin position="35"/>
        <end position="355"/>
    </location>
</feature>
<organism evidence="4 5">
    <name type="scientific">Streptomyces ovatisporus</name>
    <dbReference type="NCBI Taxonomy" id="1128682"/>
    <lineage>
        <taxon>Bacteria</taxon>
        <taxon>Bacillati</taxon>
        <taxon>Actinomycetota</taxon>
        <taxon>Actinomycetes</taxon>
        <taxon>Kitasatosporales</taxon>
        <taxon>Streptomycetaceae</taxon>
        <taxon>Streptomyces</taxon>
    </lineage>
</organism>
<evidence type="ECO:0000259" key="3">
    <source>
        <dbReference type="Pfam" id="PF00144"/>
    </source>
</evidence>
<dbReference type="EMBL" id="JBHSFH010000003">
    <property type="protein sequence ID" value="MFC4493324.1"/>
    <property type="molecule type" value="Genomic_DNA"/>
</dbReference>
<keyword evidence="4" id="KW-0378">Hydrolase</keyword>
<dbReference type="Pfam" id="PF00144">
    <property type="entry name" value="Beta-lactamase"/>
    <property type="match status" value="1"/>
</dbReference>
<evidence type="ECO:0000256" key="1">
    <source>
        <dbReference type="SAM" id="MobiDB-lite"/>
    </source>
</evidence>
<dbReference type="RefSeq" id="WP_386442364.1">
    <property type="nucleotide sequence ID" value="NZ_JBHSFH010000003.1"/>
</dbReference>
<dbReference type="Proteomes" id="UP001595997">
    <property type="component" value="Unassembled WGS sequence"/>
</dbReference>
<dbReference type="Gene3D" id="3.40.710.10">
    <property type="entry name" value="DD-peptidase/beta-lactamase superfamily"/>
    <property type="match status" value="1"/>
</dbReference>
<evidence type="ECO:0000256" key="2">
    <source>
        <dbReference type="SAM" id="SignalP"/>
    </source>
</evidence>
<evidence type="ECO:0000313" key="5">
    <source>
        <dbReference type="Proteomes" id="UP001595997"/>
    </source>
</evidence>
<dbReference type="PANTHER" id="PTHR46825">
    <property type="entry name" value="D-ALANYL-D-ALANINE-CARBOXYPEPTIDASE/ENDOPEPTIDASE AMPH"/>
    <property type="match status" value="1"/>
</dbReference>
<keyword evidence="2" id="KW-0732">Signal</keyword>
<dbReference type="GO" id="GO:0016787">
    <property type="term" value="F:hydrolase activity"/>
    <property type="evidence" value="ECO:0007669"/>
    <property type="project" value="UniProtKB-KW"/>
</dbReference>
<sequence>MSVRSTVVAVMVGAVTAFAVSSSAAADHGHSATQEAMDAQVARGAAPGVLAQAEDGGGVWNGASGTAERTTLRPPLAGDRFRIGSLTKPFIAAVVLQLEAEGKVDLDDPVERWLPGTLRGNGHDGRRVTLRQLLGHTSGVYDFTTDPRTYRDYIGPGFLRNRYEAPEPAEQVRTAMAHPPSFAPGTGWEYSNTNYVLIGMVVEEVTGRPYAREVERRITRPLGLDDTSLPGASPEIPGPHGRSYSTLSRSGPHPPVHDVTRLDPSQAGAAGEMISSTDDLIRFMRALLSGDVLPQRQLREMKSTVSTGDGSRYGLGLTVRRLPCGTEVWGHEGTIQGSRSVAVTTADGAHSAAFNINGDWAGSTDALIEAEYCD</sequence>
<keyword evidence="5" id="KW-1185">Reference proteome</keyword>
<dbReference type="PANTHER" id="PTHR46825:SF7">
    <property type="entry name" value="D-ALANYL-D-ALANINE CARBOXYPEPTIDASE"/>
    <property type="match status" value="1"/>
</dbReference>
<gene>
    <name evidence="4" type="ORF">ACFPA8_04145</name>
</gene>
<comment type="caution">
    <text evidence="4">The sequence shown here is derived from an EMBL/GenBank/DDBJ whole genome shotgun (WGS) entry which is preliminary data.</text>
</comment>
<dbReference type="EC" id="3.-.-.-" evidence="4"/>
<reference evidence="5" key="1">
    <citation type="journal article" date="2019" name="Int. J. Syst. Evol. Microbiol.">
        <title>The Global Catalogue of Microorganisms (GCM) 10K type strain sequencing project: providing services to taxonomists for standard genome sequencing and annotation.</title>
        <authorList>
            <consortium name="The Broad Institute Genomics Platform"/>
            <consortium name="The Broad Institute Genome Sequencing Center for Infectious Disease"/>
            <person name="Wu L."/>
            <person name="Ma J."/>
        </authorList>
    </citation>
    <scope>NUCLEOTIDE SEQUENCE [LARGE SCALE GENOMIC DNA]</scope>
    <source>
        <strain evidence="5">CGMCC 4.7357</strain>
    </source>
</reference>
<feature type="signal peptide" evidence="2">
    <location>
        <begin position="1"/>
        <end position="19"/>
    </location>
</feature>
<dbReference type="SUPFAM" id="SSF56601">
    <property type="entry name" value="beta-lactamase/transpeptidase-like"/>
    <property type="match status" value="1"/>
</dbReference>